<dbReference type="Gene3D" id="1.25.40.10">
    <property type="entry name" value="Tetratricopeptide repeat domain"/>
    <property type="match status" value="2"/>
</dbReference>
<evidence type="ECO:0000313" key="3">
    <source>
        <dbReference type="EMBL" id="AHG88073.1"/>
    </source>
</evidence>
<proteinExistence type="predicted"/>
<organism evidence="3 4">
    <name type="scientific">Gemmatirosa kalamazoonensis</name>
    <dbReference type="NCBI Taxonomy" id="861299"/>
    <lineage>
        <taxon>Bacteria</taxon>
        <taxon>Pseudomonadati</taxon>
        <taxon>Gemmatimonadota</taxon>
        <taxon>Gemmatimonadia</taxon>
        <taxon>Gemmatimonadales</taxon>
        <taxon>Gemmatimonadaceae</taxon>
        <taxon>Gemmatirosa</taxon>
    </lineage>
</organism>
<protein>
    <submittedName>
        <fullName evidence="3">YceI family protein</fullName>
    </submittedName>
</protein>
<dbReference type="InterPro" id="IPR019734">
    <property type="entry name" value="TPR_rpt"/>
</dbReference>
<dbReference type="KEGG" id="gba:J421_0536"/>
<reference evidence="3 4" key="1">
    <citation type="journal article" date="2014" name="Genome Announc.">
        <title>Genome Sequence and Methylome of Soil Bacterium Gemmatirosa kalamazoonensis KBS708T, a Member of the Rarely Cultivated Gemmatimonadetes Phylum.</title>
        <authorList>
            <person name="Debruyn J.M."/>
            <person name="Radosevich M."/>
            <person name="Wommack K.E."/>
            <person name="Polson S.W."/>
            <person name="Hauser L.J."/>
            <person name="Fawaz M.N."/>
            <person name="Korlach J."/>
            <person name="Tsai Y.C."/>
        </authorList>
    </citation>
    <scope>NUCLEOTIDE SEQUENCE [LARGE SCALE GENOMIC DNA]</scope>
    <source>
        <strain evidence="3 4">KBS708</strain>
    </source>
</reference>
<dbReference type="PANTHER" id="PTHR34406:SF1">
    <property type="entry name" value="PROTEIN YCEI"/>
    <property type="match status" value="1"/>
</dbReference>
<sequence>MRRLLATSLLCALPLPLRHDAAPARPPLEFRLDAGHSSVEFSIGFGFTHVRGRFTQTHGTILYDSIAPGNSSVTVVVETGSIDTGWPHRDEHLRTSDFFDVARYPTITFQSERLRRAGDDWVAEGSLTMHGVTRPVAIPFRLTHPLERDPRSRWIMLNATGALRVARKDFGIVGGDTYNSWFDRARAATMADSVDVTLEIEAYRTDAASQRLPQIDAAVQRIHDEGVDAYVKVLRARHDTVPAARWDAYFVGPDLVVRALLADGRTADALALSRALAELFPTLASAHLLLGHVLAVTGDARGADAAYARAREVFRPPPPDTAKFKQVDGRWYWLDLLARNAIESGRVAEAVPLARTIAEIYPQTANALATYGLALALSGDARAADAQYARAVALDPMETRALALRRLPR</sequence>
<dbReference type="eggNOG" id="COG2353">
    <property type="taxonomic scope" value="Bacteria"/>
</dbReference>
<dbReference type="SUPFAM" id="SSF48452">
    <property type="entry name" value="TPR-like"/>
    <property type="match status" value="1"/>
</dbReference>
<dbReference type="SUPFAM" id="SSF101874">
    <property type="entry name" value="YceI-like"/>
    <property type="match status" value="1"/>
</dbReference>
<dbReference type="PROSITE" id="PS50005">
    <property type="entry name" value="TPR"/>
    <property type="match status" value="1"/>
</dbReference>
<dbReference type="InterPro" id="IPR011990">
    <property type="entry name" value="TPR-like_helical_dom_sf"/>
</dbReference>
<dbReference type="EMBL" id="CP007128">
    <property type="protein sequence ID" value="AHG88073.1"/>
    <property type="molecule type" value="Genomic_DNA"/>
</dbReference>
<name>W0RFB2_9BACT</name>
<dbReference type="InterPro" id="IPR007372">
    <property type="entry name" value="Lipid/polyisoprenoid-bd_YceI"/>
</dbReference>
<dbReference type="eggNOG" id="COG0457">
    <property type="taxonomic scope" value="Bacteria"/>
</dbReference>
<dbReference type="OrthoDB" id="9811006at2"/>
<dbReference type="InParanoid" id="W0RFB2"/>
<evidence type="ECO:0000256" key="1">
    <source>
        <dbReference type="PROSITE-ProRule" id="PRU00339"/>
    </source>
</evidence>
<evidence type="ECO:0000313" key="4">
    <source>
        <dbReference type="Proteomes" id="UP000019151"/>
    </source>
</evidence>
<gene>
    <name evidence="3" type="ORF">J421_0536</name>
</gene>
<evidence type="ECO:0000259" key="2">
    <source>
        <dbReference type="SMART" id="SM00867"/>
    </source>
</evidence>
<dbReference type="Proteomes" id="UP000019151">
    <property type="component" value="Chromosome"/>
</dbReference>
<dbReference type="PATRIC" id="fig|861299.3.peg.548"/>
<dbReference type="Gene3D" id="2.40.128.110">
    <property type="entry name" value="Lipid/polyisoprenoid-binding, YceI-like"/>
    <property type="match status" value="1"/>
</dbReference>
<dbReference type="PANTHER" id="PTHR34406">
    <property type="entry name" value="PROTEIN YCEI"/>
    <property type="match status" value="1"/>
</dbReference>
<dbReference type="RefSeq" id="WP_025409618.1">
    <property type="nucleotide sequence ID" value="NZ_CP007128.1"/>
</dbReference>
<dbReference type="InterPro" id="IPR036761">
    <property type="entry name" value="TTHA0802/YceI-like_sf"/>
</dbReference>
<feature type="domain" description="Lipid/polyisoprenoid-binding YceI-like" evidence="2">
    <location>
        <begin position="29"/>
        <end position="203"/>
    </location>
</feature>
<dbReference type="AlphaFoldDB" id="W0RFB2"/>
<dbReference type="Pfam" id="PF04264">
    <property type="entry name" value="YceI"/>
    <property type="match status" value="1"/>
</dbReference>
<dbReference type="SMART" id="SM00867">
    <property type="entry name" value="YceI"/>
    <property type="match status" value="1"/>
</dbReference>
<dbReference type="HOGENOM" id="CLU_672252_0_0_0"/>
<feature type="repeat" description="TPR" evidence="1">
    <location>
        <begin position="365"/>
        <end position="398"/>
    </location>
</feature>
<keyword evidence="4" id="KW-1185">Reference proteome</keyword>
<accession>W0RFB2</accession>
<keyword evidence="1" id="KW-0802">TPR repeat</keyword>
<dbReference type="STRING" id="861299.J421_0536"/>